<evidence type="ECO:0000313" key="2">
    <source>
        <dbReference type="EMBL" id="OJJ38720.1"/>
    </source>
</evidence>
<organism evidence="2 3">
    <name type="scientific">Aspergillus wentii DTO 134E9</name>
    <dbReference type="NCBI Taxonomy" id="1073089"/>
    <lineage>
        <taxon>Eukaryota</taxon>
        <taxon>Fungi</taxon>
        <taxon>Dikarya</taxon>
        <taxon>Ascomycota</taxon>
        <taxon>Pezizomycotina</taxon>
        <taxon>Eurotiomycetes</taxon>
        <taxon>Eurotiomycetidae</taxon>
        <taxon>Eurotiales</taxon>
        <taxon>Aspergillaceae</taxon>
        <taxon>Aspergillus</taxon>
        <taxon>Aspergillus subgen. Cremei</taxon>
    </lineage>
</organism>
<dbReference type="AlphaFoldDB" id="A0A1L9RUW5"/>
<reference evidence="3" key="1">
    <citation type="journal article" date="2017" name="Genome Biol.">
        <title>Comparative genomics reveals high biological diversity and specific adaptations in the industrially and medically important fungal genus Aspergillus.</title>
        <authorList>
            <person name="de Vries R.P."/>
            <person name="Riley R."/>
            <person name="Wiebenga A."/>
            <person name="Aguilar-Osorio G."/>
            <person name="Amillis S."/>
            <person name="Uchima C.A."/>
            <person name="Anderluh G."/>
            <person name="Asadollahi M."/>
            <person name="Askin M."/>
            <person name="Barry K."/>
            <person name="Battaglia E."/>
            <person name="Bayram O."/>
            <person name="Benocci T."/>
            <person name="Braus-Stromeyer S.A."/>
            <person name="Caldana C."/>
            <person name="Canovas D."/>
            <person name="Cerqueira G.C."/>
            <person name="Chen F."/>
            <person name="Chen W."/>
            <person name="Choi C."/>
            <person name="Clum A."/>
            <person name="Dos Santos R.A."/>
            <person name="Damasio A.R."/>
            <person name="Diallinas G."/>
            <person name="Emri T."/>
            <person name="Fekete E."/>
            <person name="Flipphi M."/>
            <person name="Freyberg S."/>
            <person name="Gallo A."/>
            <person name="Gournas C."/>
            <person name="Habgood R."/>
            <person name="Hainaut M."/>
            <person name="Harispe M.L."/>
            <person name="Henrissat B."/>
            <person name="Hilden K.S."/>
            <person name="Hope R."/>
            <person name="Hossain A."/>
            <person name="Karabika E."/>
            <person name="Karaffa L."/>
            <person name="Karanyi Z."/>
            <person name="Krasevec N."/>
            <person name="Kuo A."/>
            <person name="Kusch H."/>
            <person name="LaButti K."/>
            <person name="Lagendijk E.L."/>
            <person name="Lapidus A."/>
            <person name="Levasseur A."/>
            <person name="Lindquist E."/>
            <person name="Lipzen A."/>
            <person name="Logrieco A.F."/>
            <person name="MacCabe A."/>
            <person name="Maekelae M.R."/>
            <person name="Malavazi I."/>
            <person name="Melin P."/>
            <person name="Meyer V."/>
            <person name="Mielnichuk N."/>
            <person name="Miskei M."/>
            <person name="Molnar A.P."/>
            <person name="Mule G."/>
            <person name="Ngan C.Y."/>
            <person name="Orejas M."/>
            <person name="Orosz E."/>
            <person name="Ouedraogo J.P."/>
            <person name="Overkamp K.M."/>
            <person name="Park H.-S."/>
            <person name="Perrone G."/>
            <person name="Piumi F."/>
            <person name="Punt P.J."/>
            <person name="Ram A.F."/>
            <person name="Ramon A."/>
            <person name="Rauscher S."/>
            <person name="Record E."/>
            <person name="Riano-Pachon D.M."/>
            <person name="Robert V."/>
            <person name="Roehrig J."/>
            <person name="Ruller R."/>
            <person name="Salamov A."/>
            <person name="Salih N.S."/>
            <person name="Samson R.A."/>
            <person name="Sandor E."/>
            <person name="Sanguinetti M."/>
            <person name="Schuetze T."/>
            <person name="Sepcic K."/>
            <person name="Shelest E."/>
            <person name="Sherlock G."/>
            <person name="Sophianopoulou V."/>
            <person name="Squina F.M."/>
            <person name="Sun H."/>
            <person name="Susca A."/>
            <person name="Todd R.B."/>
            <person name="Tsang A."/>
            <person name="Unkles S.E."/>
            <person name="van de Wiele N."/>
            <person name="van Rossen-Uffink D."/>
            <person name="Oliveira J.V."/>
            <person name="Vesth T.C."/>
            <person name="Visser J."/>
            <person name="Yu J.-H."/>
            <person name="Zhou M."/>
            <person name="Andersen M.R."/>
            <person name="Archer D.B."/>
            <person name="Baker S.E."/>
            <person name="Benoit I."/>
            <person name="Brakhage A.A."/>
            <person name="Braus G.H."/>
            <person name="Fischer R."/>
            <person name="Frisvad J.C."/>
            <person name="Goldman G.H."/>
            <person name="Houbraken J."/>
            <person name="Oakley B."/>
            <person name="Pocsi I."/>
            <person name="Scazzocchio C."/>
            <person name="Seiboth B."/>
            <person name="vanKuyk P.A."/>
            <person name="Wortman J."/>
            <person name="Dyer P.S."/>
            <person name="Grigoriev I.V."/>
        </authorList>
    </citation>
    <scope>NUCLEOTIDE SEQUENCE [LARGE SCALE GENOMIC DNA]</scope>
    <source>
        <strain evidence="3">DTO 134E9</strain>
    </source>
</reference>
<accession>A0A1L9RUW5</accession>
<dbReference type="EMBL" id="KV878210">
    <property type="protein sequence ID" value="OJJ38720.1"/>
    <property type="molecule type" value="Genomic_DNA"/>
</dbReference>
<evidence type="ECO:0000256" key="1">
    <source>
        <dbReference type="SAM" id="Phobius"/>
    </source>
</evidence>
<keyword evidence="1" id="KW-0812">Transmembrane</keyword>
<dbReference type="VEuPathDB" id="FungiDB:ASPWEDRAFT_735332"/>
<proteinExistence type="predicted"/>
<evidence type="ECO:0000313" key="3">
    <source>
        <dbReference type="Proteomes" id="UP000184383"/>
    </source>
</evidence>
<dbReference type="OrthoDB" id="4440408at2759"/>
<dbReference type="GeneID" id="63755192"/>
<keyword evidence="1" id="KW-0472">Membrane</keyword>
<sequence>MFYLNSSLLATTNDSTMWNLAFIVAFMTVTSIFQIPITSLLFHALVATILALCVQVAHRKGRSVLWDLELYCHRNSYRKRRYIVRCLADAFTSDQDKEKQREIMALIHDYTKTFDALLQRDLYLRDKQYIPSDSSNHDEALEETNKEIDRIWIQMGVNAQNLADSYRLYRDEPAWVRDYPMISLSHPFKNSGELECMMRFGCCFAECGCCEKPRRDMKGERGAAAGRGVVHCTVECGCCIQRRGFRLPEEVMGEESKQTENWELD</sequence>
<gene>
    <name evidence="2" type="ORF">ASPWEDRAFT_735332</name>
</gene>
<dbReference type="Proteomes" id="UP000184383">
    <property type="component" value="Unassembled WGS sequence"/>
</dbReference>
<keyword evidence="3" id="KW-1185">Reference proteome</keyword>
<keyword evidence="1" id="KW-1133">Transmembrane helix</keyword>
<protein>
    <submittedName>
        <fullName evidence="2">Uncharacterized protein</fullName>
    </submittedName>
</protein>
<dbReference type="RefSeq" id="XP_040692396.1">
    <property type="nucleotide sequence ID" value="XM_040839344.1"/>
</dbReference>
<name>A0A1L9RUW5_ASPWE</name>
<feature type="transmembrane region" description="Helical" evidence="1">
    <location>
        <begin position="20"/>
        <end position="53"/>
    </location>
</feature>